<keyword evidence="2 5" id="KW-0378">Hydrolase</keyword>
<feature type="binding site" evidence="3">
    <location>
        <position position="86"/>
    </location>
    <ligand>
        <name>Zn(2+)</name>
        <dbReference type="ChEBI" id="CHEBI:29105"/>
        <label>1</label>
    </ligand>
</feature>
<name>A0A1M4XWM4_9GAMM</name>
<dbReference type="Pfam" id="PF07687">
    <property type="entry name" value="M20_dimer"/>
    <property type="match status" value="1"/>
</dbReference>
<dbReference type="Pfam" id="PF01546">
    <property type="entry name" value="Peptidase_M20"/>
    <property type="match status" value="1"/>
</dbReference>
<dbReference type="NCBIfam" id="TIGR01879">
    <property type="entry name" value="hydantase"/>
    <property type="match status" value="1"/>
</dbReference>
<dbReference type="Proteomes" id="UP000184170">
    <property type="component" value="Unassembled WGS sequence"/>
</dbReference>
<dbReference type="GO" id="GO:0016813">
    <property type="term" value="F:hydrolase activity, acting on carbon-nitrogen (but not peptide) bonds, in linear amidines"/>
    <property type="evidence" value="ECO:0007669"/>
    <property type="project" value="InterPro"/>
</dbReference>
<dbReference type="InterPro" id="IPR036264">
    <property type="entry name" value="Bact_exopeptidase_dim_dom"/>
</dbReference>
<feature type="binding site" evidence="3">
    <location>
        <position position="97"/>
    </location>
    <ligand>
        <name>Zn(2+)</name>
        <dbReference type="ChEBI" id="CHEBI:29105"/>
        <label>2</label>
    </ligand>
</feature>
<comment type="cofactor">
    <cofactor evidence="3">
        <name>Zn(2+)</name>
        <dbReference type="ChEBI" id="CHEBI:29105"/>
    </cofactor>
    <text evidence="3">Binds 2 Zn(2+) ions per subunit.</text>
</comment>
<feature type="domain" description="Peptidase M20 dimerisation" evidence="4">
    <location>
        <begin position="212"/>
        <end position="315"/>
    </location>
</feature>
<proteinExistence type="inferred from homology"/>
<evidence type="ECO:0000256" key="2">
    <source>
        <dbReference type="ARBA" id="ARBA00022801"/>
    </source>
</evidence>
<evidence type="ECO:0000313" key="5">
    <source>
        <dbReference type="EMBL" id="SHE97642.1"/>
    </source>
</evidence>
<dbReference type="Gene3D" id="3.40.630.10">
    <property type="entry name" value="Zn peptidases"/>
    <property type="match status" value="1"/>
</dbReference>
<dbReference type="RefSeq" id="WP_073272449.1">
    <property type="nucleotide sequence ID" value="NZ_FQVA01000001.1"/>
</dbReference>
<accession>A0A1M4XWM4</accession>
<comment type="similarity">
    <text evidence="1">Belongs to the peptidase M20 family.</text>
</comment>
<dbReference type="NCBIfam" id="NF009527">
    <property type="entry name" value="PRK12891.1"/>
    <property type="match status" value="1"/>
</dbReference>
<dbReference type="Gene3D" id="3.30.70.360">
    <property type="match status" value="1"/>
</dbReference>
<dbReference type="PANTHER" id="PTHR32494:SF5">
    <property type="entry name" value="ALLANTOATE AMIDOHYDROLASE"/>
    <property type="match status" value="1"/>
</dbReference>
<dbReference type="EMBL" id="FQVA01000001">
    <property type="protein sequence ID" value="SHE97642.1"/>
    <property type="molecule type" value="Genomic_DNA"/>
</dbReference>
<feature type="binding site" evidence="3">
    <location>
        <position position="385"/>
    </location>
    <ligand>
        <name>Zn(2+)</name>
        <dbReference type="ChEBI" id="CHEBI:29105"/>
        <label>2</label>
    </ligand>
</feature>
<feature type="binding site" evidence="3">
    <location>
        <position position="193"/>
    </location>
    <ligand>
        <name>Zn(2+)</name>
        <dbReference type="ChEBI" id="CHEBI:29105"/>
        <label>1</label>
    </ligand>
</feature>
<dbReference type="OrthoDB" id="9808195at2"/>
<dbReference type="NCBIfam" id="NF006769">
    <property type="entry name" value="PRK09290.1-3"/>
    <property type="match status" value="1"/>
</dbReference>
<dbReference type="NCBIfam" id="NF006771">
    <property type="entry name" value="PRK09290.1-5"/>
    <property type="match status" value="1"/>
</dbReference>
<organism evidence="5 6">
    <name type="scientific">Microbulbifer donghaiensis</name>
    <dbReference type="NCBI Taxonomy" id="494016"/>
    <lineage>
        <taxon>Bacteria</taxon>
        <taxon>Pseudomonadati</taxon>
        <taxon>Pseudomonadota</taxon>
        <taxon>Gammaproteobacteria</taxon>
        <taxon>Cellvibrionales</taxon>
        <taxon>Microbulbiferaceae</taxon>
        <taxon>Microbulbifer</taxon>
    </lineage>
</organism>
<evidence type="ECO:0000313" key="6">
    <source>
        <dbReference type="Proteomes" id="UP000184170"/>
    </source>
</evidence>
<dbReference type="SUPFAM" id="SSF55031">
    <property type="entry name" value="Bacterial exopeptidase dimerisation domain"/>
    <property type="match status" value="1"/>
</dbReference>
<dbReference type="PANTHER" id="PTHR32494">
    <property type="entry name" value="ALLANTOATE DEIMINASE-RELATED"/>
    <property type="match status" value="1"/>
</dbReference>
<dbReference type="CDD" id="cd03884">
    <property type="entry name" value="M20_bAS"/>
    <property type="match status" value="1"/>
</dbReference>
<feature type="binding site" evidence="3">
    <location>
        <position position="132"/>
    </location>
    <ligand>
        <name>Zn(2+)</name>
        <dbReference type="ChEBI" id="CHEBI:29105"/>
        <label>2</label>
    </ligand>
</feature>
<keyword evidence="3" id="KW-0862">Zinc</keyword>
<dbReference type="InterPro" id="IPR010158">
    <property type="entry name" value="Amidase_Cbmase"/>
</dbReference>
<keyword evidence="6" id="KW-1185">Reference proteome</keyword>
<keyword evidence="3" id="KW-0479">Metal-binding</keyword>
<dbReference type="InterPro" id="IPR011650">
    <property type="entry name" value="Peptidase_M20_dimer"/>
</dbReference>
<protein>
    <submittedName>
        <fullName evidence="5">N-carbamoyl-L-amino-acid hydrolase</fullName>
    </submittedName>
</protein>
<dbReference type="STRING" id="494016.SAMN04487965_1081"/>
<dbReference type="GO" id="GO:0046872">
    <property type="term" value="F:metal ion binding"/>
    <property type="evidence" value="ECO:0007669"/>
    <property type="project" value="UniProtKB-KW"/>
</dbReference>
<dbReference type="AlphaFoldDB" id="A0A1M4XWM4"/>
<feature type="binding site" evidence="3">
    <location>
        <position position="97"/>
    </location>
    <ligand>
        <name>Zn(2+)</name>
        <dbReference type="ChEBI" id="CHEBI:29105"/>
        <label>1</label>
    </ligand>
</feature>
<evidence type="ECO:0000259" key="4">
    <source>
        <dbReference type="Pfam" id="PF07687"/>
    </source>
</evidence>
<evidence type="ECO:0000256" key="3">
    <source>
        <dbReference type="PIRSR" id="PIRSR001235-1"/>
    </source>
</evidence>
<dbReference type="PIRSF" id="PIRSF001235">
    <property type="entry name" value="Amidase_carbamoylase"/>
    <property type="match status" value="1"/>
</dbReference>
<dbReference type="InterPro" id="IPR002933">
    <property type="entry name" value="Peptidase_M20"/>
</dbReference>
<gene>
    <name evidence="5" type="ORF">SAMN04487965_1081</name>
</gene>
<sequence>MTASSNLRVNGQRLWDSLMEMATIGATAKGGCNRQALTELDRDGRDLFVRWCREAGCSIDIDAMGNIFARRPGRNPDLPPVLTGSHLDTQPTGGRFDGVYGVLAGLEVVRSLNDAGIETEAPLEVAVWTNEEGARFSPAMIGSGVWSGEFDLDYAYSRTDKDGKTFGDELQRIGYRGQTAAKARPLAAAFEVHIEQGPILEQEQKQIGVLSGVQGMHWYDLTLVGQPCHAGPSPMEGRRDPFMALHRILEQLYRLAEDHGPWARVTFGDIRAEPGSRNTVPEQLVLAVDLRHPDQQILNAMDHSFREIAAAAAAEVGVEASIRDEWRSPAVAFAPQCVAAVRESVADLGYSNKEMVSGAGHDSVYISRVAPTGMIFVPCEKGLSHNEAENAQPEDLEAGANVLLHAMLKMAS</sequence>
<reference evidence="6" key="1">
    <citation type="submission" date="2016-11" db="EMBL/GenBank/DDBJ databases">
        <authorList>
            <person name="Varghese N."/>
            <person name="Submissions S."/>
        </authorList>
    </citation>
    <scope>NUCLEOTIDE SEQUENCE [LARGE SCALE GENOMIC DNA]</scope>
    <source>
        <strain evidence="6">CGMCC 1.7063</strain>
    </source>
</reference>
<dbReference type="SUPFAM" id="SSF53187">
    <property type="entry name" value="Zn-dependent exopeptidases"/>
    <property type="match status" value="1"/>
</dbReference>
<evidence type="ECO:0000256" key="1">
    <source>
        <dbReference type="ARBA" id="ARBA00006153"/>
    </source>
</evidence>